<feature type="compositionally biased region" description="Polar residues" evidence="1">
    <location>
        <begin position="525"/>
        <end position="541"/>
    </location>
</feature>
<feature type="region of interest" description="Disordered" evidence="1">
    <location>
        <begin position="459"/>
        <end position="705"/>
    </location>
</feature>
<feature type="region of interest" description="Disordered" evidence="1">
    <location>
        <begin position="96"/>
        <end position="129"/>
    </location>
</feature>
<feature type="compositionally biased region" description="Acidic residues" evidence="1">
    <location>
        <begin position="280"/>
        <end position="301"/>
    </location>
</feature>
<accession>A0A9N8HVY4</accession>
<dbReference type="AlphaFoldDB" id="A0A9N8HVY4"/>
<evidence type="ECO:0000313" key="3">
    <source>
        <dbReference type="Proteomes" id="UP001153069"/>
    </source>
</evidence>
<feature type="compositionally biased region" description="Basic and acidic residues" evidence="1">
    <location>
        <begin position="99"/>
        <end position="108"/>
    </location>
</feature>
<keyword evidence="3" id="KW-1185">Reference proteome</keyword>
<dbReference type="EMBL" id="CAICTM010002089">
    <property type="protein sequence ID" value="CAB9527846.1"/>
    <property type="molecule type" value="Genomic_DNA"/>
</dbReference>
<dbReference type="Proteomes" id="UP001153069">
    <property type="component" value="Unassembled WGS sequence"/>
</dbReference>
<feature type="compositionally biased region" description="Polar residues" evidence="1">
    <location>
        <begin position="584"/>
        <end position="601"/>
    </location>
</feature>
<gene>
    <name evidence="2" type="ORF">SEMRO_2091_G314000.1</name>
</gene>
<feature type="compositionally biased region" description="Low complexity" evidence="1">
    <location>
        <begin position="322"/>
        <end position="333"/>
    </location>
</feature>
<organism evidence="2 3">
    <name type="scientific">Seminavis robusta</name>
    <dbReference type="NCBI Taxonomy" id="568900"/>
    <lineage>
        <taxon>Eukaryota</taxon>
        <taxon>Sar</taxon>
        <taxon>Stramenopiles</taxon>
        <taxon>Ochrophyta</taxon>
        <taxon>Bacillariophyta</taxon>
        <taxon>Bacillariophyceae</taxon>
        <taxon>Bacillariophycidae</taxon>
        <taxon>Naviculales</taxon>
        <taxon>Naviculaceae</taxon>
        <taxon>Seminavis</taxon>
    </lineage>
</organism>
<feature type="compositionally biased region" description="Polar residues" evidence="1">
    <location>
        <begin position="165"/>
        <end position="180"/>
    </location>
</feature>
<comment type="caution">
    <text evidence="2">The sequence shown here is derived from an EMBL/GenBank/DDBJ whole genome shotgun (WGS) entry which is preliminary data.</text>
</comment>
<feature type="region of interest" description="Disordered" evidence="1">
    <location>
        <begin position="261"/>
        <end position="306"/>
    </location>
</feature>
<evidence type="ECO:0000256" key="1">
    <source>
        <dbReference type="SAM" id="MobiDB-lite"/>
    </source>
</evidence>
<name>A0A9N8HVY4_9STRA</name>
<feature type="compositionally biased region" description="Polar residues" evidence="1">
    <location>
        <begin position="190"/>
        <end position="239"/>
    </location>
</feature>
<feature type="region of interest" description="Disordered" evidence="1">
    <location>
        <begin position="318"/>
        <end position="345"/>
    </location>
</feature>
<proteinExistence type="predicted"/>
<sequence length="705" mass="76233">MTTLVGRLIDYSTHPADVESLGDIGGSSRRWSIGRTNSNLSELSERSLGSSRKIHFDFGADHEEDEDYWKEDSDNMGFSSSGNNSRSFHNIITPSMDEESSHQARYRYDSGSNDCRSSRQTSSTSSVRSFGYGVPDERFSLDKLTSHARNSRKSLLSVSSHSPSQNRNALQQKWIQQQRRASMAHVPMDSSFSSLMTKKSNHSTGTSRPLQVASSPFSNSGRSIKTTPTYMYNRNTPLTPDTDDESEASYCSTVSISFAGCESSEGPGHSETLLGNSESYQDDDDSVDYDDDDDDEKEEEHDTGVRAQQRMPVRRSIFGDCSSTTTPTSASTPGKEELGYGGTEDLGTRAQQRMPVRRSILGGSANNSAYVASQDKAVAPAKEDLGYGSTKDLGYGDAAPDLGYGETASLGYEVAVPDDATLGYGDKVVSASVHSSAASRDAFDPSSYYATRRRNSIATGRRTSISGLARVNRGRRASMEHSAPADPPQLTPSVSFKMRQRSTSVDSSKKEQEEEAVAKRDSVLSAASTHSVESTQTNGAGSQFPRRGRRTSGSRRSNSDTSRRRLSRTRSNVSADGPRGGLSRTPSGLSWDGDNNQQGCDTNGFVGSRIIRLDSGDSHQTPRRGRRGSLGKGSSLLAGHMASNNVAEVPRKGRRGSLGLPKGSDSQAPRKGSKASQLTGKKKGKDPRRKRRGSLGMRRPPSVAA</sequence>
<evidence type="ECO:0000313" key="2">
    <source>
        <dbReference type="EMBL" id="CAB9527846.1"/>
    </source>
</evidence>
<feature type="compositionally biased region" description="Low complexity" evidence="1">
    <location>
        <begin position="118"/>
        <end position="129"/>
    </location>
</feature>
<feature type="region of interest" description="Disordered" evidence="1">
    <location>
        <begin position="152"/>
        <end position="247"/>
    </location>
</feature>
<feature type="compositionally biased region" description="Basic residues" evidence="1">
    <location>
        <begin position="680"/>
        <end position="693"/>
    </location>
</feature>
<reference evidence="2" key="1">
    <citation type="submission" date="2020-06" db="EMBL/GenBank/DDBJ databases">
        <authorList>
            <consortium name="Plant Systems Biology data submission"/>
        </authorList>
    </citation>
    <scope>NUCLEOTIDE SEQUENCE</scope>
    <source>
        <strain evidence="2">D6</strain>
    </source>
</reference>
<protein>
    <submittedName>
        <fullName evidence="2">Uncharacterized protein</fullName>
    </submittedName>
</protein>
<feature type="compositionally biased region" description="Basic and acidic residues" evidence="1">
    <location>
        <begin position="507"/>
        <end position="522"/>
    </location>
</feature>
<feature type="compositionally biased region" description="Low complexity" evidence="1">
    <location>
        <begin position="153"/>
        <end position="164"/>
    </location>
</feature>